<evidence type="ECO:0000256" key="9">
    <source>
        <dbReference type="ARBA" id="ARBA00023004"/>
    </source>
</evidence>
<dbReference type="PANTHER" id="PTHR47947">
    <property type="entry name" value="CYTOCHROME P450 82C3-RELATED"/>
    <property type="match status" value="1"/>
</dbReference>
<comment type="similarity">
    <text evidence="3 13">Belongs to the cytochrome P450 family.</text>
</comment>
<keyword evidence="7 14" id="KW-1133">Transmembrane helix</keyword>
<dbReference type="GO" id="GO:0005506">
    <property type="term" value="F:iron ion binding"/>
    <property type="evidence" value="ECO:0007669"/>
    <property type="project" value="InterPro"/>
</dbReference>
<evidence type="ECO:0000256" key="4">
    <source>
        <dbReference type="ARBA" id="ARBA00022617"/>
    </source>
</evidence>
<accession>A0AAV1E8F5</accession>
<dbReference type="GO" id="GO:0016705">
    <property type="term" value="F:oxidoreductase activity, acting on paired donors, with incorporation or reduction of molecular oxygen"/>
    <property type="evidence" value="ECO:0007669"/>
    <property type="project" value="InterPro"/>
</dbReference>
<dbReference type="PRINTS" id="PR00463">
    <property type="entry name" value="EP450I"/>
</dbReference>
<evidence type="ECO:0000313" key="16">
    <source>
        <dbReference type="Proteomes" id="UP001161247"/>
    </source>
</evidence>
<evidence type="ECO:0000256" key="7">
    <source>
        <dbReference type="ARBA" id="ARBA00022989"/>
    </source>
</evidence>
<feature type="binding site" description="axial binding residue" evidence="12">
    <location>
        <position position="457"/>
    </location>
    <ligand>
        <name>heme</name>
        <dbReference type="ChEBI" id="CHEBI:30413"/>
    </ligand>
    <ligandPart>
        <name>Fe</name>
        <dbReference type="ChEBI" id="CHEBI:18248"/>
    </ligandPart>
</feature>
<evidence type="ECO:0000256" key="11">
    <source>
        <dbReference type="ARBA" id="ARBA00023136"/>
    </source>
</evidence>
<comment type="subcellular location">
    <subcellularLocation>
        <location evidence="2">Membrane</location>
    </subcellularLocation>
</comment>
<dbReference type="InterPro" id="IPR017972">
    <property type="entry name" value="Cyt_P450_CS"/>
</dbReference>
<evidence type="ECO:0000256" key="6">
    <source>
        <dbReference type="ARBA" id="ARBA00022723"/>
    </source>
</evidence>
<evidence type="ECO:0000256" key="13">
    <source>
        <dbReference type="RuleBase" id="RU000461"/>
    </source>
</evidence>
<comment type="cofactor">
    <cofactor evidence="1 12">
        <name>heme</name>
        <dbReference type="ChEBI" id="CHEBI:30413"/>
    </cofactor>
</comment>
<evidence type="ECO:0000256" key="14">
    <source>
        <dbReference type="SAM" id="Phobius"/>
    </source>
</evidence>
<name>A0AAV1E8F5_OLDCO</name>
<dbReference type="CDD" id="cd20653">
    <property type="entry name" value="CYP81"/>
    <property type="match status" value="1"/>
</dbReference>
<dbReference type="InterPro" id="IPR050651">
    <property type="entry name" value="Plant_Cytochrome_P450_Monoox"/>
</dbReference>
<dbReference type="GO" id="GO:0004497">
    <property type="term" value="F:monooxygenase activity"/>
    <property type="evidence" value="ECO:0007669"/>
    <property type="project" value="UniProtKB-KW"/>
</dbReference>
<dbReference type="InterPro" id="IPR036396">
    <property type="entry name" value="Cyt_P450_sf"/>
</dbReference>
<dbReference type="GO" id="GO:0016020">
    <property type="term" value="C:membrane"/>
    <property type="evidence" value="ECO:0007669"/>
    <property type="project" value="UniProtKB-SubCell"/>
</dbReference>
<dbReference type="AlphaFoldDB" id="A0AAV1E8F5"/>
<dbReference type="Proteomes" id="UP001161247">
    <property type="component" value="Chromosome 8"/>
</dbReference>
<dbReference type="GO" id="GO:0020037">
    <property type="term" value="F:heme binding"/>
    <property type="evidence" value="ECO:0007669"/>
    <property type="project" value="InterPro"/>
</dbReference>
<organism evidence="15 16">
    <name type="scientific">Oldenlandia corymbosa var. corymbosa</name>
    <dbReference type="NCBI Taxonomy" id="529605"/>
    <lineage>
        <taxon>Eukaryota</taxon>
        <taxon>Viridiplantae</taxon>
        <taxon>Streptophyta</taxon>
        <taxon>Embryophyta</taxon>
        <taxon>Tracheophyta</taxon>
        <taxon>Spermatophyta</taxon>
        <taxon>Magnoliopsida</taxon>
        <taxon>eudicotyledons</taxon>
        <taxon>Gunneridae</taxon>
        <taxon>Pentapetalae</taxon>
        <taxon>asterids</taxon>
        <taxon>lamiids</taxon>
        <taxon>Gentianales</taxon>
        <taxon>Rubiaceae</taxon>
        <taxon>Rubioideae</taxon>
        <taxon>Spermacoceae</taxon>
        <taxon>Hedyotis-Oldenlandia complex</taxon>
        <taxon>Oldenlandia</taxon>
    </lineage>
</organism>
<sequence length="523" mass="59831">MKLHQERKMEAAVEYIAGFAIFILFILCLFIKNQVGRRNQPPSPPSLPIIGHLHLLKEPFNQTMQSLCAEYGDVLLLRLGVRKVLIVSSPSAAEECFTKNDIIFANRPKTMSAKHFSYNYTTMSVAPYGDYWRNLRRLAALEIFSPARMASFAATRKTELVLVLNELMRKCRINGGSAMVDFHSISAELTFNMLSMTLAGKRYYGENAADDEEARKTKLLIKEMLVNTVRSNKGDYLPFLRWIDYKGVEKKFSTLMNRVDKFIQDLVDDRRQLLFGSRIAEGFHGQADKPTMIDHLLQLQKDEPAYYTDQLIKGIVMILLIAATDTVSITMEWAMALLLNNPEAIKKIKGEIDDHVPQDRLLEERDLPRMTYLQNVVKETLRFYPPIPFMIPHEASEDCTVSGYNISKDTMLLVNLWAIHRDPKLWENPMKFMPERHEGRRHDDYSLMPFGAGRRGCPGAGLGTRILEFVLGTFVQAFEWERTSEELVDMTEGKGFSLPKLNPLEAICRPRQATIQHALIKSS</sequence>
<dbReference type="PANTHER" id="PTHR47947:SF26">
    <property type="entry name" value="CYTOCHROME P450"/>
    <property type="match status" value="1"/>
</dbReference>
<keyword evidence="8 13" id="KW-0560">Oxidoreductase</keyword>
<keyword evidence="6 12" id="KW-0479">Metal-binding</keyword>
<proteinExistence type="inferred from homology"/>
<dbReference type="InterPro" id="IPR001128">
    <property type="entry name" value="Cyt_P450"/>
</dbReference>
<dbReference type="PROSITE" id="PS00086">
    <property type="entry name" value="CYTOCHROME_P450"/>
    <property type="match status" value="1"/>
</dbReference>
<evidence type="ECO:0000256" key="1">
    <source>
        <dbReference type="ARBA" id="ARBA00001971"/>
    </source>
</evidence>
<dbReference type="InterPro" id="IPR002401">
    <property type="entry name" value="Cyt_P450_E_grp-I"/>
</dbReference>
<gene>
    <name evidence="15" type="ORF">OLC1_LOCUS22345</name>
</gene>
<evidence type="ECO:0000256" key="10">
    <source>
        <dbReference type="ARBA" id="ARBA00023033"/>
    </source>
</evidence>
<protein>
    <submittedName>
        <fullName evidence="15">OLC1v1016929C1</fullName>
    </submittedName>
</protein>
<dbReference type="FunFam" id="1.10.630.10:FF:000081">
    <property type="entry name" value="Cytochrome P450 CYP81N5"/>
    <property type="match status" value="1"/>
</dbReference>
<evidence type="ECO:0000313" key="15">
    <source>
        <dbReference type="EMBL" id="CAI9115916.1"/>
    </source>
</evidence>
<keyword evidence="5 14" id="KW-0812">Transmembrane</keyword>
<evidence type="ECO:0000256" key="12">
    <source>
        <dbReference type="PIRSR" id="PIRSR602401-1"/>
    </source>
</evidence>
<evidence type="ECO:0000256" key="2">
    <source>
        <dbReference type="ARBA" id="ARBA00004370"/>
    </source>
</evidence>
<keyword evidence="16" id="KW-1185">Reference proteome</keyword>
<keyword evidence="9 12" id="KW-0408">Iron</keyword>
<keyword evidence="11 14" id="KW-0472">Membrane</keyword>
<evidence type="ECO:0000256" key="3">
    <source>
        <dbReference type="ARBA" id="ARBA00010617"/>
    </source>
</evidence>
<dbReference type="SUPFAM" id="SSF48264">
    <property type="entry name" value="Cytochrome P450"/>
    <property type="match status" value="1"/>
</dbReference>
<dbReference type="PRINTS" id="PR00385">
    <property type="entry name" value="P450"/>
</dbReference>
<evidence type="ECO:0000256" key="5">
    <source>
        <dbReference type="ARBA" id="ARBA00022692"/>
    </source>
</evidence>
<dbReference type="EMBL" id="OX459125">
    <property type="protein sequence ID" value="CAI9115916.1"/>
    <property type="molecule type" value="Genomic_DNA"/>
</dbReference>
<keyword evidence="4 12" id="KW-0349">Heme</keyword>
<dbReference type="Gene3D" id="1.10.630.10">
    <property type="entry name" value="Cytochrome P450"/>
    <property type="match status" value="1"/>
</dbReference>
<evidence type="ECO:0000256" key="8">
    <source>
        <dbReference type="ARBA" id="ARBA00023002"/>
    </source>
</evidence>
<reference evidence="15" key="1">
    <citation type="submission" date="2023-03" db="EMBL/GenBank/DDBJ databases">
        <authorList>
            <person name="Julca I."/>
        </authorList>
    </citation>
    <scope>NUCLEOTIDE SEQUENCE</scope>
</reference>
<dbReference type="Pfam" id="PF00067">
    <property type="entry name" value="p450"/>
    <property type="match status" value="1"/>
</dbReference>
<keyword evidence="10 13" id="KW-0503">Monooxygenase</keyword>
<feature type="transmembrane region" description="Helical" evidence="14">
    <location>
        <begin position="12"/>
        <end position="32"/>
    </location>
</feature>